<dbReference type="FunFam" id="3.30.450.20:FF:000099">
    <property type="entry name" value="Sensory box sensor histidine kinase"/>
    <property type="match status" value="3"/>
</dbReference>
<dbReference type="CDD" id="cd00130">
    <property type="entry name" value="PAS"/>
    <property type="match status" value="5"/>
</dbReference>
<dbReference type="SMART" id="SM00086">
    <property type="entry name" value="PAC"/>
    <property type="match status" value="6"/>
</dbReference>
<dbReference type="KEGG" id="nib:GU926_14565"/>
<feature type="domain" description="PAC" evidence="8">
    <location>
        <begin position="221"/>
        <end position="273"/>
    </location>
</feature>
<gene>
    <name evidence="9" type="ORF">GU926_14565</name>
</gene>
<evidence type="ECO:0000259" key="8">
    <source>
        <dbReference type="PROSITE" id="PS50113"/>
    </source>
</evidence>
<evidence type="ECO:0000256" key="3">
    <source>
        <dbReference type="ARBA" id="ARBA00022553"/>
    </source>
</evidence>
<reference evidence="9 10" key="1">
    <citation type="submission" date="2020-01" db="EMBL/GenBank/DDBJ databases">
        <authorList>
            <person name="Kim M."/>
        </authorList>
    </citation>
    <scope>NUCLEOTIDE SEQUENCE [LARGE SCALE GENOMIC DNA]</scope>
    <source>
        <strain evidence="9 10">BT10</strain>
    </source>
</reference>
<feature type="domain" description="PAC" evidence="8">
    <location>
        <begin position="740"/>
        <end position="793"/>
    </location>
</feature>
<dbReference type="Pfam" id="PF08447">
    <property type="entry name" value="PAS_3"/>
    <property type="match status" value="5"/>
</dbReference>
<sequence>MTVLSASSIALDLGSIFRALPSLHLILSPDFIILEASDTYLANTFKTRSILGEYVFDVFPDNPQQQDADGVQNLKLSLEYALQYKEPHKMEVQRYDILHGTDFEIKYWQALNTPVLSPTGNVLYLVHTVEDITARYLQEKEQDLVKGSMNVIVEASGGVSWEYDIKNERFFWGENFEQVFGHCAPADGEPPSIWETRVHPQDYPLLRANIRQGIEKREKVWRGKYRFLKANGHYTQVIDHGYILYNEEGEPYRMMGTLLDVEQQQETQRLAKENLERFELMAKATNDVIWDWNLLDDSIWWNDGFKVTFGYQDKDIEHDVQSWYSRLHPEDTARVMEGIHKVIDSDQGIHWQDEYRFRKADGSYADIFDRGIIARDPTGKPHRMIGAMMDLTEKNKSAADLKASEEHVRGLLEGIPAIAWVAGADGYIHYYNKAWYTYTGTSTAEQGWEAIVHPEDLAATQAAWQKALATGKEYVNEARLRRAADGQYRYFTMRATPLRDQAGTIQTWIGVDTDIQEQKDIQQKLRERDEYVKRMLSQSPVQFAVLKGANWLIDFATPQFKQLVGSRDIVGKPFKSALSELKSQGFFEIIENVYATGRTYVGNESPAFLDRTGNGQLELGYFNFVYQPLFDEHHAVEGIMILIVEVTEQVLVRQEAEQLAQDLKVSHERTLHLLEALPHMTFTTLPTGDVDYYSPKWYDGFLGTSFENLKGWGWQNYLHPDDLERTITQWKKALATGHEFEIENRWRSKTDGQYRWFLIRGVPIRDAGDTIIQWVGTHTYIEDQKRMLLALEESTKNFMFLADSMPQLVWTTDPAGYHDYFNRQWIEYTGYDVEASKGDTMWNNLVHPEDQARASARWQHSLRTGEPYEVEYRFKRARDGEWRWFLGRALPQLNADGLIVKWFGTCTDIEDQKHNEALMEQTNLELMNINEDLDSFVYTASHDLKLPIINMASIFKELTHSATFQDPDANLLIGMFNKSLTQIQGTIHDLAEIVKVQKNIDAQQEEVVLDDLVNEVKLSIQDLLHRNDAHITTQFVAAPSLNFSRVNLKSILYNLVSNAVKYRSPLRTPEVTIFSEREGDYLVLTVQDNGMGLDMERHGAKLFQMFKRFHNHVDGSGLGLYIVNRIMQKNGGRIDVQSQLGQGTTFTLYFKESL</sequence>
<evidence type="ECO:0000256" key="4">
    <source>
        <dbReference type="ARBA" id="ARBA00022679"/>
    </source>
</evidence>
<dbReference type="PANTHER" id="PTHR43304">
    <property type="entry name" value="PHYTOCHROME-LIKE PROTEIN CPH1"/>
    <property type="match status" value="1"/>
</dbReference>
<evidence type="ECO:0000256" key="2">
    <source>
        <dbReference type="ARBA" id="ARBA00012438"/>
    </source>
</evidence>
<dbReference type="InterPro" id="IPR001610">
    <property type="entry name" value="PAC"/>
</dbReference>
<organism evidence="9 10">
    <name type="scientific">Nibribacter ruber</name>
    <dbReference type="NCBI Taxonomy" id="2698458"/>
    <lineage>
        <taxon>Bacteria</taxon>
        <taxon>Pseudomonadati</taxon>
        <taxon>Bacteroidota</taxon>
        <taxon>Cytophagia</taxon>
        <taxon>Cytophagales</taxon>
        <taxon>Hymenobacteraceae</taxon>
        <taxon>Nibribacter</taxon>
    </lineage>
</organism>
<dbReference type="InterPro" id="IPR036097">
    <property type="entry name" value="HisK_dim/P_sf"/>
</dbReference>
<dbReference type="SUPFAM" id="SSF55785">
    <property type="entry name" value="PYP-like sensor domain (PAS domain)"/>
    <property type="match status" value="6"/>
</dbReference>
<feature type="domain" description="PAC" evidence="8">
    <location>
        <begin position="351"/>
        <end position="403"/>
    </location>
</feature>
<dbReference type="InterPro" id="IPR000014">
    <property type="entry name" value="PAS"/>
</dbReference>
<feature type="domain" description="Histidine kinase" evidence="6">
    <location>
        <begin position="939"/>
        <end position="1154"/>
    </location>
</feature>
<feature type="domain" description="PAS" evidence="7">
    <location>
        <begin position="404"/>
        <end position="445"/>
    </location>
</feature>
<dbReference type="RefSeq" id="WP_160693149.1">
    <property type="nucleotide sequence ID" value="NZ_CP047897.1"/>
</dbReference>
<dbReference type="InterPro" id="IPR013655">
    <property type="entry name" value="PAS_fold_3"/>
</dbReference>
<dbReference type="SUPFAM" id="SSF47384">
    <property type="entry name" value="Homodimeric domain of signal transducing histidine kinase"/>
    <property type="match status" value="1"/>
</dbReference>
<proteinExistence type="predicted"/>
<dbReference type="Pfam" id="PF02518">
    <property type="entry name" value="HATPase_c"/>
    <property type="match status" value="1"/>
</dbReference>
<dbReference type="PROSITE" id="PS50112">
    <property type="entry name" value="PAS"/>
    <property type="match status" value="3"/>
</dbReference>
<dbReference type="GO" id="GO:0000155">
    <property type="term" value="F:phosphorelay sensor kinase activity"/>
    <property type="evidence" value="ECO:0007669"/>
    <property type="project" value="InterPro"/>
</dbReference>
<evidence type="ECO:0000313" key="9">
    <source>
        <dbReference type="EMBL" id="QHL88586.1"/>
    </source>
</evidence>
<dbReference type="EC" id="2.7.13.3" evidence="2"/>
<keyword evidence="4" id="KW-0808">Transferase</keyword>
<keyword evidence="10" id="KW-1185">Reference proteome</keyword>
<feature type="domain" description="PAC" evidence="8">
    <location>
        <begin position="868"/>
        <end position="921"/>
    </location>
</feature>
<dbReference type="EMBL" id="CP047897">
    <property type="protein sequence ID" value="QHL88586.1"/>
    <property type="molecule type" value="Genomic_DNA"/>
</dbReference>
<dbReference type="Gene3D" id="3.30.565.10">
    <property type="entry name" value="Histidine kinase-like ATPase, C-terminal domain"/>
    <property type="match status" value="1"/>
</dbReference>
<keyword evidence="3" id="KW-0597">Phosphoprotein</keyword>
<evidence type="ECO:0000256" key="1">
    <source>
        <dbReference type="ARBA" id="ARBA00000085"/>
    </source>
</evidence>
<dbReference type="PROSITE" id="PS50109">
    <property type="entry name" value="HIS_KIN"/>
    <property type="match status" value="1"/>
</dbReference>
<dbReference type="InterPro" id="IPR035965">
    <property type="entry name" value="PAS-like_dom_sf"/>
</dbReference>
<dbReference type="SUPFAM" id="SSF55874">
    <property type="entry name" value="ATPase domain of HSP90 chaperone/DNA topoisomerase II/histidine kinase"/>
    <property type="match status" value="1"/>
</dbReference>
<evidence type="ECO:0000259" key="7">
    <source>
        <dbReference type="PROSITE" id="PS50112"/>
    </source>
</evidence>
<evidence type="ECO:0000256" key="5">
    <source>
        <dbReference type="ARBA" id="ARBA00022777"/>
    </source>
</evidence>
<comment type="catalytic activity">
    <reaction evidence="1">
        <text>ATP + protein L-histidine = ADP + protein N-phospho-L-histidine.</text>
        <dbReference type="EC" id="2.7.13.3"/>
    </reaction>
</comment>
<dbReference type="Gene3D" id="3.30.450.20">
    <property type="entry name" value="PAS domain"/>
    <property type="match status" value="7"/>
</dbReference>
<dbReference type="InterPro" id="IPR004358">
    <property type="entry name" value="Sig_transdc_His_kin-like_C"/>
</dbReference>
<dbReference type="NCBIfam" id="TIGR00229">
    <property type="entry name" value="sensory_box"/>
    <property type="match status" value="4"/>
</dbReference>
<evidence type="ECO:0000259" key="6">
    <source>
        <dbReference type="PROSITE" id="PS50109"/>
    </source>
</evidence>
<dbReference type="InterPro" id="IPR000700">
    <property type="entry name" value="PAS-assoc_C"/>
</dbReference>
<protein>
    <recommendedName>
        <fullName evidence="2">histidine kinase</fullName>
        <ecNumber evidence="2">2.7.13.3</ecNumber>
    </recommendedName>
</protein>
<accession>A0A6P1P2F1</accession>
<dbReference type="Proteomes" id="UP000464214">
    <property type="component" value="Chromosome"/>
</dbReference>
<feature type="domain" description="PAS" evidence="7">
    <location>
        <begin position="274"/>
        <end position="346"/>
    </location>
</feature>
<dbReference type="PROSITE" id="PS50113">
    <property type="entry name" value="PAC"/>
    <property type="match status" value="5"/>
</dbReference>
<dbReference type="AlphaFoldDB" id="A0A6P1P2F1"/>
<keyword evidence="5" id="KW-0418">Kinase</keyword>
<feature type="domain" description="PAS" evidence="7">
    <location>
        <begin position="794"/>
        <end position="865"/>
    </location>
</feature>
<feature type="domain" description="PAC" evidence="8">
    <location>
        <begin position="474"/>
        <end position="527"/>
    </location>
</feature>
<evidence type="ECO:0000313" key="10">
    <source>
        <dbReference type="Proteomes" id="UP000464214"/>
    </source>
</evidence>
<dbReference type="InterPro" id="IPR003594">
    <property type="entry name" value="HATPase_dom"/>
</dbReference>
<dbReference type="PANTHER" id="PTHR43304:SF1">
    <property type="entry name" value="PAC DOMAIN-CONTAINING PROTEIN"/>
    <property type="match status" value="1"/>
</dbReference>
<dbReference type="SMART" id="SM00387">
    <property type="entry name" value="HATPase_c"/>
    <property type="match status" value="1"/>
</dbReference>
<dbReference type="InterPro" id="IPR036890">
    <property type="entry name" value="HATPase_C_sf"/>
</dbReference>
<name>A0A6P1P2F1_9BACT</name>
<dbReference type="SMART" id="SM00091">
    <property type="entry name" value="PAS"/>
    <property type="match status" value="7"/>
</dbReference>
<dbReference type="InterPro" id="IPR005467">
    <property type="entry name" value="His_kinase_dom"/>
</dbReference>
<dbReference type="InterPro" id="IPR052162">
    <property type="entry name" value="Sensor_kinase/Photoreceptor"/>
</dbReference>
<dbReference type="PRINTS" id="PR00344">
    <property type="entry name" value="BCTRLSENSOR"/>
</dbReference>